<proteinExistence type="predicted"/>
<comment type="caution">
    <text evidence="1">The sequence shown here is derived from an EMBL/GenBank/DDBJ whole genome shotgun (WGS) entry which is preliminary data.</text>
</comment>
<gene>
    <name evidence="1" type="ORF">COS25_01695</name>
</gene>
<name>A0A2M7D9I2_9BACT</name>
<dbReference type="Proteomes" id="UP000230864">
    <property type="component" value="Unassembled WGS sequence"/>
</dbReference>
<protein>
    <submittedName>
        <fullName evidence="1">Uncharacterized protein</fullName>
    </submittedName>
</protein>
<accession>A0A2M7D9I2</accession>
<evidence type="ECO:0000313" key="2">
    <source>
        <dbReference type="Proteomes" id="UP000230864"/>
    </source>
</evidence>
<evidence type="ECO:0000313" key="1">
    <source>
        <dbReference type="EMBL" id="PIV45080.1"/>
    </source>
</evidence>
<dbReference type="AlphaFoldDB" id="A0A2M7D9I2"/>
<organism evidence="1 2">
    <name type="scientific">Candidatus Nealsonbacteria bacterium CG02_land_8_20_14_3_00_37_10</name>
    <dbReference type="NCBI Taxonomy" id="1974699"/>
    <lineage>
        <taxon>Bacteria</taxon>
        <taxon>Candidatus Nealsoniibacteriota</taxon>
    </lineage>
</organism>
<dbReference type="EMBL" id="PETZ01000032">
    <property type="protein sequence ID" value="PIV45080.1"/>
    <property type="molecule type" value="Genomic_DNA"/>
</dbReference>
<reference evidence="2" key="1">
    <citation type="submission" date="2017-09" db="EMBL/GenBank/DDBJ databases">
        <title>Depth-based differentiation of microbial function through sediment-hosted aquifers and enrichment of novel symbionts in the deep terrestrial subsurface.</title>
        <authorList>
            <person name="Probst A.J."/>
            <person name="Ladd B."/>
            <person name="Jarett J.K."/>
            <person name="Geller-Mcgrath D.E."/>
            <person name="Sieber C.M.K."/>
            <person name="Emerson J.B."/>
            <person name="Anantharaman K."/>
            <person name="Thomas B.C."/>
            <person name="Malmstrom R."/>
            <person name="Stieglmeier M."/>
            <person name="Klingl A."/>
            <person name="Woyke T."/>
            <person name="Ryan C.M."/>
            <person name="Banfield J.F."/>
        </authorList>
    </citation>
    <scope>NUCLEOTIDE SEQUENCE [LARGE SCALE GENOMIC DNA]</scope>
</reference>
<sequence length="97" mass="11616">MKFIIKEPLKDNIYNLARKIGYHFQGKEKEQEELSFVRPPRGYPRFHIYLKVENDNLIFNLHLDQKRPIYKGTTAHSGEYEGEIVEKEAKRIKQILQ</sequence>